<reference evidence="7" key="1">
    <citation type="submission" date="2020-10" db="EMBL/GenBank/DDBJ databases">
        <title>Unveiling of a novel bifunctional photoreceptor, Dualchrome1, isolated from a cosmopolitan green alga.</title>
        <authorList>
            <person name="Suzuki S."/>
            <person name="Kawachi M."/>
        </authorList>
    </citation>
    <scope>NUCLEOTIDE SEQUENCE</scope>
    <source>
        <strain evidence="7">NIES 2893</strain>
    </source>
</reference>
<evidence type="ECO:0000256" key="2">
    <source>
        <dbReference type="ARBA" id="ARBA00022771"/>
    </source>
</evidence>
<dbReference type="OrthoDB" id="435038at2759"/>
<evidence type="ECO:0000256" key="5">
    <source>
        <dbReference type="SAM" id="Phobius"/>
    </source>
</evidence>
<dbReference type="InterPro" id="IPR011016">
    <property type="entry name" value="Znf_RING-CH"/>
</dbReference>
<evidence type="ECO:0000313" key="8">
    <source>
        <dbReference type="Proteomes" id="UP000660262"/>
    </source>
</evidence>
<dbReference type="Gene3D" id="3.30.40.10">
    <property type="entry name" value="Zinc/RING finger domain, C3HC4 (zinc finger)"/>
    <property type="match status" value="1"/>
</dbReference>
<dbReference type="PROSITE" id="PS51292">
    <property type="entry name" value="ZF_RING_CH"/>
    <property type="match status" value="1"/>
</dbReference>
<dbReference type="SMART" id="SM00744">
    <property type="entry name" value="RINGv"/>
    <property type="match status" value="1"/>
</dbReference>
<keyword evidence="5" id="KW-0812">Transmembrane</keyword>
<keyword evidence="5" id="KW-0472">Membrane</keyword>
<accession>A0A830HHV7</accession>
<evidence type="ECO:0000259" key="6">
    <source>
        <dbReference type="PROSITE" id="PS51292"/>
    </source>
</evidence>
<gene>
    <name evidence="7" type="ORF">PPROV_000565000</name>
</gene>
<feature type="transmembrane region" description="Helical" evidence="5">
    <location>
        <begin position="198"/>
        <end position="217"/>
    </location>
</feature>
<dbReference type="InterPro" id="IPR013083">
    <property type="entry name" value="Znf_RING/FYVE/PHD"/>
</dbReference>
<dbReference type="SUPFAM" id="SSF57850">
    <property type="entry name" value="RING/U-box"/>
    <property type="match status" value="1"/>
</dbReference>
<dbReference type="Pfam" id="PF12906">
    <property type="entry name" value="RINGv"/>
    <property type="match status" value="1"/>
</dbReference>
<dbReference type="Proteomes" id="UP000660262">
    <property type="component" value="Unassembled WGS sequence"/>
</dbReference>
<keyword evidence="5" id="KW-1133">Transmembrane helix</keyword>
<dbReference type="AlphaFoldDB" id="A0A830HHV7"/>
<feature type="region of interest" description="Disordered" evidence="4">
    <location>
        <begin position="233"/>
        <end position="252"/>
    </location>
</feature>
<proteinExistence type="predicted"/>
<name>A0A830HHV7_9CHLO</name>
<feature type="transmembrane region" description="Helical" evidence="5">
    <location>
        <begin position="171"/>
        <end position="192"/>
    </location>
</feature>
<organism evidence="7 8">
    <name type="scientific">Pycnococcus provasolii</name>
    <dbReference type="NCBI Taxonomy" id="41880"/>
    <lineage>
        <taxon>Eukaryota</taxon>
        <taxon>Viridiplantae</taxon>
        <taxon>Chlorophyta</taxon>
        <taxon>Pseudoscourfieldiophyceae</taxon>
        <taxon>Pseudoscourfieldiales</taxon>
        <taxon>Pycnococcaceae</taxon>
        <taxon>Pycnococcus</taxon>
    </lineage>
</organism>
<sequence length="287" mass="30497">MARRRTVLSDVEFYDDTSAADRVNNRQGLGGGGNAAAAAVVSTKASSSSSSAAVSASAVARTASSDSSSTTTSSGSEDYKCCRICLEDVTEEELASGEAIYLDCACRGNNALRHKACAERWAAVKGDTTCEVCGKTVLNLPPVETLPPPSEFLIEPSHQITGIPPELADDAVAFVQCLRTTWIMLILFVLILDMDSTDALFLAGTCGLLAAMLTNIFTTLRRIHRNNTTATMMGHDDIEQGGGGGDESITTSPTHARRFSFPAILGFQPGVERRPSLLTNIMWVRGL</sequence>
<keyword evidence="1" id="KW-0479">Metal-binding</keyword>
<evidence type="ECO:0000256" key="3">
    <source>
        <dbReference type="ARBA" id="ARBA00022833"/>
    </source>
</evidence>
<dbReference type="PANTHER" id="PTHR46214:SF8">
    <property type="entry name" value="RING_FYVE_PHD ZINC FINGER SUPERFAMILY PROTEIN"/>
    <property type="match status" value="1"/>
</dbReference>
<evidence type="ECO:0000256" key="1">
    <source>
        <dbReference type="ARBA" id="ARBA00022723"/>
    </source>
</evidence>
<keyword evidence="3" id="KW-0862">Zinc</keyword>
<evidence type="ECO:0000313" key="7">
    <source>
        <dbReference type="EMBL" id="GHP06906.1"/>
    </source>
</evidence>
<protein>
    <recommendedName>
        <fullName evidence="6">RING-CH-type domain-containing protein</fullName>
    </recommendedName>
</protein>
<feature type="domain" description="RING-CH-type" evidence="6">
    <location>
        <begin position="74"/>
        <end position="140"/>
    </location>
</feature>
<keyword evidence="2" id="KW-0863">Zinc-finger</keyword>
<feature type="region of interest" description="Disordered" evidence="4">
    <location>
        <begin position="58"/>
        <end position="77"/>
    </location>
</feature>
<keyword evidence="8" id="KW-1185">Reference proteome</keyword>
<dbReference type="GO" id="GO:0008270">
    <property type="term" value="F:zinc ion binding"/>
    <property type="evidence" value="ECO:0007669"/>
    <property type="project" value="UniProtKB-KW"/>
</dbReference>
<comment type="caution">
    <text evidence="7">The sequence shown here is derived from an EMBL/GenBank/DDBJ whole genome shotgun (WGS) entry which is preliminary data.</text>
</comment>
<dbReference type="EMBL" id="BNJQ01000014">
    <property type="protein sequence ID" value="GHP06906.1"/>
    <property type="molecule type" value="Genomic_DNA"/>
</dbReference>
<feature type="compositionally biased region" description="Low complexity" evidence="4">
    <location>
        <begin position="58"/>
        <end position="76"/>
    </location>
</feature>
<dbReference type="PANTHER" id="PTHR46214">
    <property type="entry name" value="ZINC FINGER, RING-CH-TYPE"/>
    <property type="match status" value="1"/>
</dbReference>
<evidence type="ECO:0000256" key="4">
    <source>
        <dbReference type="SAM" id="MobiDB-lite"/>
    </source>
</evidence>